<accession>A0A5B1CBE3</accession>
<dbReference type="EMBL" id="VRLW01000001">
    <property type="protein sequence ID" value="KAA1257876.1"/>
    <property type="molecule type" value="Genomic_DNA"/>
</dbReference>
<gene>
    <name evidence="2" type="ORF">LF1_03660</name>
</gene>
<feature type="domain" description="DUF58" evidence="1">
    <location>
        <begin position="60"/>
        <end position="273"/>
    </location>
</feature>
<evidence type="ECO:0000259" key="1">
    <source>
        <dbReference type="Pfam" id="PF01882"/>
    </source>
</evidence>
<reference evidence="2 3" key="1">
    <citation type="submission" date="2019-08" db="EMBL/GenBank/DDBJ databases">
        <title>Deep-cultivation of Planctomycetes and their phenomic and genomic characterization uncovers novel biology.</title>
        <authorList>
            <person name="Wiegand S."/>
            <person name="Jogler M."/>
            <person name="Boedeker C."/>
            <person name="Pinto D."/>
            <person name="Vollmers J."/>
            <person name="Rivas-Marin E."/>
            <person name="Kohn T."/>
            <person name="Peeters S.H."/>
            <person name="Heuer A."/>
            <person name="Rast P."/>
            <person name="Oberbeckmann S."/>
            <person name="Bunk B."/>
            <person name="Jeske O."/>
            <person name="Meyerdierks A."/>
            <person name="Storesund J.E."/>
            <person name="Kallscheuer N."/>
            <person name="Luecker S."/>
            <person name="Lage O.M."/>
            <person name="Pohl T."/>
            <person name="Merkel B.J."/>
            <person name="Hornburger P."/>
            <person name="Mueller R.-W."/>
            <person name="Bruemmer F."/>
            <person name="Labrenz M."/>
            <person name="Spormann A.M."/>
            <person name="Op Den Camp H."/>
            <person name="Overmann J."/>
            <person name="Amann R."/>
            <person name="Jetten M.S.M."/>
            <person name="Mascher T."/>
            <person name="Medema M.H."/>
            <person name="Devos D.P."/>
            <person name="Kaster A.-K."/>
            <person name="Ovreas L."/>
            <person name="Rohde M."/>
            <person name="Galperin M.Y."/>
            <person name="Jogler C."/>
        </authorList>
    </citation>
    <scope>NUCLEOTIDE SEQUENCE [LARGE SCALE GENOMIC DNA]</scope>
    <source>
        <strain evidence="2 3">LF1</strain>
    </source>
</reference>
<protein>
    <recommendedName>
        <fullName evidence="1">DUF58 domain-containing protein</fullName>
    </recommendedName>
</protein>
<comment type="caution">
    <text evidence="2">The sequence shown here is derived from an EMBL/GenBank/DDBJ whole genome shotgun (WGS) entry which is preliminary data.</text>
</comment>
<dbReference type="AlphaFoldDB" id="A0A5B1CBE3"/>
<sequence>MNLFQRFKANPAIPKKELALSADPSAALGQLELLARNAVDGLLSGKHRSTHRGGTSDFAEHREYSFGDDIRRIDWRLHARNDRYHVRTYEDETNLKALIVVDASGSMSYAGSTASKFDVARSIAACLSRLLMRQRDSVGLAVVDDSLQTEIPAGLRPSTLHRINQTLADAKVTGQSDVPGCLMKLRPSGRRRGMMFLISDCFGDPDALRKSLASWTAAGHDCVVVELLAPEEIEFTFRGTVVFEDLELTGSRLEMDAGQIRNAYLERFGKHRRQVADAIKRSRADHLKLRTDQPLAETLRQFLIFRSATARARAGGRRR</sequence>
<dbReference type="Pfam" id="PF01882">
    <property type="entry name" value="DUF58"/>
    <property type="match status" value="1"/>
</dbReference>
<dbReference type="SUPFAM" id="SSF53300">
    <property type="entry name" value="vWA-like"/>
    <property type="match status" value="1"/>
</dbReference>
<proteinExistence type="predicted"/>
<name>A0A5B1CBE3_9BACT</name>
<dbReference type="InterPro" id="IPR036465">
    <property type="entry name" value="vWFA_dom_sf"/>
</dbReference>
<dbReference type="PANTHER" id="PTHR33608">
    <property type="entry name" value="BLL2464 PROTEIN"/>
    <property type="match status" value="1"/>
</dbReference>
<dbReference type="Gene3D" id="3.40.50.410">
    <property type="entry name" value="von Willebrand factor, type A domain"/>
    <property type="match status" value="1"/>
</dbReference>
<dbReference type="InterPro" id="IPR002881">
    <property type="entry name" value="DUF58"/>
</dbReference>
<dbReference type="RefSeq" id="WP_068261576.1">
    <property type="nucleotide sequence ID" value="NZ_LWSK01000026.1"/>
</dbReference>
<dbReference type="Proteomes" id="UP000322699">
    <property type="component" value="Unassembled WGS sequence"/>
</dbReference>
<dbReference type="OrthoDB" id="9780819at2"/>
<dbReference type="PANTHER" id="PTHR33608:SF7">
    <property type="entry name" value="DUF58 DOMAIN-CONTAINING PROTEIN"/>
    <property type="match status" value="1"/>
</dbReference>
<organism evidence="2 3">
    <name type="scientific">Rubripirellula obstinata</name>
    <dbReference type="NCBI Taxonomy" id="406547"/>
    <lineage>
        <taxon>Bacteria</taxon>
        <taxon>Pseudomonadati</taxon>
        <taxon>Planctomycetota</taxon>
        <taxon>Planctomycetia</taxon>
        <taxon>Pirellulales</taxon>
        <taxon>Pirellulaceae</taxon>
        <taxon>Rubripirellula</taxon>
    </lineage>
</organism>
<evidence type="ECO:0000313" key="3">
    <source>
        <dbReference type="Proteomes" id="UP000322699"/>
    </source>
</evidence>
<keyword evidence="3" id="KW-1185">Reference proteome</keyword>
<evidence type="ECO:0000313" key="2">
    <source>
        <dbReference type="EMBL" id="KAA1257876.1"/>
    </source>
</evidence>